<dbReference type="SMR" id="A0A482WRL0"/>
<sequence>MGVNWCKQIGPVESRKARFRKNANKTRHWLHRETTLALSHSHTVYLSMCRLSPLTLWLLSTSFDDPHKSTPEPGLNPKPGHNPQISQHPASIPSTALLPPTPLPT</sequence>
<proteinExistence type="predicted"/>
<evidence type="ECO:0000313" key="3">
    <source>
        <dbReference type="Proteomes" id="UP000291343"/>
    </source>
</evidence>
<organism evidence="2 3">
    <name type="scientific">Laodelphax striatellus</name>
    <name type="common">Small brown planthopper</name>
    <name type="synonym">Delphax striatella</name>
    <dbReference type="NCBI Taxonomy" id="195883"/>
    <lineage>
        <taxon>Eukaryota</taxon>
        <taxon>Metazoa</taxon>
        <taxon>Ecdysozoa</taxon>
        <taxon>Arthropoda</taxon>
        <taxon>Hexapoda</taxon>
        <taxon>Insecta</taxon>
        <taxon>Pterygota</taxon>
        <taxon>Neoptera</taxon>
        <taxon>Paraneoptera</taxon>
        <taxon>Hemiptera</taxon>
        <taxon>Auchenorrhyncha</taxon>
        <taxon>Fulgoroidea</taxon>
        <taxon>Delphacidae</taxon>
        <taxon>Criomorphinae</taxon>
        <taxon>Laodelphax</taxon>
    </lineage>
</organism>
<dbReference type="AlphaFoldDB" id="A0A482WRL0"/>
<evidence type="ECO:0000313" key="2">
    <source>
        <dbReference type="EMBL" id="RZF36088.1"/>
    </source>
</evidence>
<gene>
    <name evidence="2" type="ORF">LSTR_LSTR005904</name>
</gene>
<reference evidence="2 3" key="1">
    <citation type="journal article" date="2017" name="Gigascience">
        <title>Genome sequence of the small brown planthopper, Laodelphax striatellus.</title>
        <authorList>
            <person name="Zhu J."/>
            <person name="Jiang F."/>
            <person name="Wang X."/>
            <person name="Yang P."/>
            <person name="Bao Y."/>
            <person name="Zhao W."/>
            <person name="Wang W."/>
            <person name="Lu H."/>
            <person name="Wang Q."/>
            <person name="Cui N."/>
            <person name="Li J."/>
            <person name="Chen X."/>
            <person name="Luo L."/>
            <person name="Yu J."/>
            <person name="Kang L."/>
            <person name="Cui F."/>
        </authorList>
    </citation>
    <scope>NUCLEOTIDE SEQUENCE [LARGE SCALE GENOMIC DNA]</scope>
    <source>
        <strain evidence="2">Lst14</strain>
    </source>
</reference>
<name>A0A482WRL0_LAOST</name>
<dbReference type="InParanoid" id="A0A482WRL0"/>
<dbReference type="EMBL" id="QKKF02027168">
    <property type="protein sequence ID" value="RZF36088.1"/>
    <property type="molecule type" value="Genomic_DNA"/>
</dbReference>
<comment type="caution">
    <text evidence="2">The sequence shown here is derived from an EMBL/GenBank/DDBJ whole genome shotgun (WGS) entry which is preliminary data.</text>
</comment>
<dbReference type="Proteomes" id="UP000291343">
    <property type="component" value="Unassembled WGS sequence"/>
</dbReference>
<evidence type="ECO:0000256" key="1">
    <source>
        <dbReference type="SAM" id="MobiDB-lite"/>
    </source>
</evidence>
<feature type="region of interest" description="Disordered" evidence="1">
    <location>
        <begin position="63"/>
        <end position="105"/>
    </location>
</feature>
<keyword evidence="3" id="KW-1185">Reference proteome</keyword>
<protein>
    <submittedName>
        <fullName evidence="2">Uncharacterized protein</fullName>
    </submittedName>
</protein>
<accession>A0A482WRL0</accession>